<evidence type="ECO:0000313" key="1">
    <source>
        <dbReference type="EMBL" id="CEM13807.1"/>
    </source>
</evidence>
<gene>
    <name evidence="1" type="ORF">Cvel_17314</name>
</gene>
<name>A0A0G4FJ97_9ALVE</name>
<dbReference type="AlphaFoldDB" id="A0A0G4FJ97"/>
<accession>A0A0G4FJ97</accession>
<dbReference type="VEuPathDB" id="CryptoDB:Cvel_17314"/>
<sequence>MSAALAVGRPDVVMRVWKWIEMLMRAAGGPIPLPLTREEHEDRFKLSVLNSLKGERVFCPLDMAMVKGGLPFLRWVRETFSPLLAPHNFLRALAGLTAQEAVADPDSVLWLARQLREAAEVGVKSANEALRLLPVSEVWYERDAADLWSFGPLCIAAGWGDVALLQSLYSLLMESHDPQVIAQKSAYGVHLAVALRR</sequence>
<dbReference type="EMBL" id="CDMZ01000413">
    <property type="protein sequence ID" value="CEM13807.1"/>
    <property type="molecule type" value="Genomic_DNA"/>
</dbReference>
<reference evidence="1" key="1">
    <citation type="submission" date="2014-11" db="EMBL/GenBank/DDBJ databases">
        <authorList>
            <person name="Otto D Thomas"/>
            <person name="Naeem Raeece"/>
        </authorList>
    </citation>
    <scope>NUCLEOTIDE SEQUENCE</scope>
</reference>
<protein>
    <submittedName>
        <fullName evidence="1">Uncharacterized protein</fullName>
    </submittedName>
</protein>
<proteinExistence type="predicted"/>
<organism evidence="1">
    <name type="scientific">Chromera velia CCMP2878</name>
    <dbReference type="NCBI Taxonomy" id="1169474"/>
    <lineage>
        <taxon>Eukaryota</taxon>
        <taxon>Sar</taxon>
        <taxon>Alveolata</taxon>
        <taxon>Colpodellida</taxon>
        <taxon>Chromeraceae</taxon>
        <taxon>Chromera</taxon>
    </lineage>
</organism>